<dbReference type="AlphaFoldDB" id="A0A370HZA9"/>
<protein>
    <recommendedName>
        <fullName evidence="4">PPE family protein</fullName>
    </recommendedName>
</protein>
<organism evidence="2 3">
    <name type="scientific">Nocardia pseudobrasiliensis</name>
    <dbReference type="NCBI Taxonomy" id="45979"/>
    <lineage>
        <taxon>Bacteria</taxon>
        <taxon>Bacillati</taxon>
        <taxon>Actinomycetota</taxon>
        <taxon>Actinomycetes</taxon>
        <taxon>Mycobacteriales</taxon>
        <taxon>Nocardiaceae</taxon>
        <taxon>Nocardia</taxon>
    </lineage>
</organism>
<feature type="region of interest" description="Disordered" evidence="1">
    <location>
        <begin position="184"/>
        <end position="345"/>
    </location>
</feature>
<evidence type="ECO:0000256" key="1">
    <source>
        <dbReference type="SAM" id="MobiDB-lite"/>
    </source>
</evidence>
<dbReference type="Proteomes" id="UP000254869">
    <property type="component" value="Unassembled WGS sequence"/>
</dbReference>
<evidence type="ECO:0000313" key="2">
    <source>
        <dbReference type="EMBL" id="RDI63843.1"/>
    </source>
</evidence>
<name>A0A370HZA9_9NOCA</name>
<comment type="caution">
    <text evidence="2">The sequence shown here is derived from an EMBL/GenBank/DDBJ whole genome shotgun (WGS) entry which is preliminary data.</text>
</comment>
<evidence type="ECO:0000313" key="3">
    <source>
        <dbReference type="Proteomes" id="UP000254869"/>
    </source>
</evidence>
<sequence length="345" mass="34851">MTTEFRYGPQPRRTDPEYISAMEHFESMPHEQIYAGTQRIDAGAIVQASLAWLEGAATLAASMPLTHGNADRIIDSVQWVGPAADAAAACTRSFAESLDELAAVMGEVGARLGAVAAAAEAVKLAVVPPGGVGPIGAIARVLEAVHVIDAQIAAEAMRQEAVLAMNMIYKPSYSAAGSGIPALPEPPALPGAPAPGQSHPEPLAPQPVPPQQKIPVPPQTPPAPEVPPTPQPSAPQSPQQTPAPQPPQPTPAPQTPTPTTPSTPAPPPPPPASPSPTPATPPPPPQTPSPTPPPPAPPPPAPTPPPPAGPPLNDQGGQPGVTGPIPNQSTTPSTSDQPGVVPPGR</sequence>
<dbReference type="RefSeq" id="WP_082876262.1">
    <property type="nucleotide sequence ID" value="NZ_QQBC01000009.1"/>
</dbReference>
<dbReference type="Gene3D" id="1.20.1260.20">
    <property type="entry name" value="PPE superfamily"/>
    <property type="match status" value="1"/>
</dbReference>
<feature type="compositionally biased region" description="Polar residues" evidence="1">
    <location>
        <begin position="325"/>
        <end position="337"/>
    </location>
</feature>
<dbReference type="EMBL" id="QQBC01000009">
    <property type="protein sequence ID" value="RDI63843.1"/>
    <property type="molecule type" value="Genomic_DNA"/>
</dbReference>
<dbReference type="PRINTS" id="PR01217">
    <property type="entry name" value="PRICHEXTENSN"/>
</dbReference>
<proteinExistence type="predicted"/>
<accession>A0A370HZA9</accession>
<dbReference type="SUPFAM" id="SSF140459">
    <property type="entry name" value="PE/PPE dimer-like"/>
    <property type="match status" value="1"/>
</dbReference>
<gene>
    <name evidence="2" type="ORF">DFR76_109183</name>
</gene>
<dbReference type="InterPro" id="IPR038332">
    <property type="entry name" value="PPE_sf"/>
</dbReference>
<dbReference type="STRING" id="1210086.GCA_001613105_05493"/>
<keyword evidence="3" id="KW-1185">Reference proteome</keyword>
<evidence type="ECO:0008006" key="4">
    <source>
        <dbReference type="Google" id="ProtNLM"/>
    </source>
</evidence>
<reference evidence="2 3" key="1">
    <citation type="submission" date="2018-07" db="EMBL/GenBank/DDBJ databases">
        <title>Genomic Encyclopedia of Type Strains, Phase IV (KMG-IV): sequencing the most valuable type-strain genomes for metagenomic binning, comparative biology and taxonomic classification.</title>
        <authorList>
            <person name="Goeker M."/>
        </authorList>
    </citation>
    <scope>NUCLEOTIDE SEQUENCE [LARGE SCALE GENOMIC DNA]</scope>
    <source>
        <strain evidence="2 3">DSM 44290</strain>
    </source>
</reference>
<feature type="compositionally biased region" description="Pro residues" evidence="1">
    <location>
        <begin position="184"/>
        <end position="193"/>
    </location>
</feature>
<feature type="compositionally biased region" description="Pro residues" evidence="1">
    <location>
        <begin position="202"/>
        <end position="310"/>
    </location>
</feature>